<dbReference type="GO" id="GO:0000398">
    <property type="term" value="P:mRNA splicing, via spliceosome"/>
    <property type="evidence" value="ECO:0007669"/>
    <property type="project" value="TreeGrafter"/>
</dbReference>
<comment type="similarity">
    <text evidence="1">Belongs to the CWC26 family.</text>
</comment>
<feature type="compositionally biased region" description="Polar residues" evidence="3">
    <location>
        <begin position="34"/>
        <end position="60"/>
    </location>
</feature>
<dbReference type="AlphaFoldDB" id="A0A0H5C3C2"/>
<evidence type="ECO:0000313" key="5">
    <source>
        <dbReference type="Proteomes" id="UP000038830"/>
    </source>
</evidence>
<dbReference type="GO" id="GO:0070274">
    <property type="term" value="C:RES complex"/>
    <property type="evidence" value="ECO:0007669"/>
    <property type="project" value="TreeGrafter"/>
</dbReference>
<dbReference type="EMBL" id="CDQK01000003">
    <property type="protein sequence ID" value="CEP22368.1"/>
    <property type="molecule type" value="Genomic_DNA"/>
</dbReference>
<feature type="compositionally biased region" description="Basic and acidic residues" evidence="3">
    <location>
        <begin position="173"/>
        <end position="184"/>
    </location>
</feature>
<dbReference type="Proteomes" id="UP000038830">
    <property type="component" value="Unassembled WGS sequence"/>
</dbReference>
<dbReference type="GO" id="GO:0005684">
    <property type="term" value="C:U2-type spliceosomal complex"/>
    <property type="evidence" value="ECO:0007669"/>
    <property type="project" value="TreeGrafter"/>
</dbReference>
<evidence type="ECO:0000313" key="4">
    <source>
        <dbReference type="EMBL" id="CEP22368.1"/>
    </source>
</evidence>
<dbReference type="PANTHER" id="PTHR31809">
    <property type="entry name" value="BUD13 HOMOLOG"/>
    <property type="match status" value="1"/>
</dbReference>
<feature type="compositionally biased region" description="Basic and acidic residues" evidence="3">
    <location>
        <begin position="264"/>
        <end position="275"/>
    </location>
</feature>
<feature type="compositionally biased region" description="Basic residues" evidence="3">
    <location>
        <begin position="14"/>
        <end position="26"/>
    </location>
</feature>
<feature type="region of interest" description="Disordered" evidence="3">
    <location>
        <begin position="125"/>
        <end position="223"/>
    </location>
</feature>
<name>A0A0H5C3C2_CYBJN</name>
<dbReference type="GO" id="GO:0003723">
    <property type="term" value="F:RNA binding"/>
    <property type="evidence" value="ECO:0007669"/>
    <property type="project" value="TreeGrafter"/>
</dbReference>
<dbReference type="PANTHER" id="PTHR31809:SF0">
    <property type="entry name" value="BUD13 HOMOLOG"/>
    <property type="match status" value="1"/>
</dbReference>
<accession>A0A0H5C3C2</accession>
<dbReference type="Pfam" id="PF09736">
    <property type="entry name" value="Bud13"/>
    <property type="match status" value="1"/>
</dbReference>
<feature type="compositionally biased region" description="Polar residues" evidence="3">
    <location>
        <begin position="186"/>
        <end position="203"/>
    </location>
</feature>
<proteinExistence type="inferred from homology"/>
<reference evidence="5" key="1">
    <citation type="journal article" date="2015" name="J. Biotechnol.">
        <title>The structure of the Cyberlindnera jadinii genome and its relation to Candida utilis analyzed by the occurrence of single nucleotide polymorphisms.</title>
        <authorList>
            <person name="Rupp O."/>
            <person name="Brinkrolf K."/>
            <person name="Buerth C."/>
            <person name="Kunigo M."/>
            <person name="Schneider J."/>
            <person name="Jaenicke S."/>
            <person name="Goesmann A."/>
            <person name="Puehler A."/>
            <person name="Jaeger K.-E."/>
            <person name="Ernst J.F."/>
        </authorList>
    </citation>
    <scope>NUCLEOTIDE SEQUENCE [LARGE SCALE GENOMIC DNA]</scope>
    <source>
        <strain evidence="5">ATCC 18201 / CBS 1600 / BCRC 20928 / JCM 3617 / NBRC 0987 / NRRL Y-1542</strain>
    </source>
</reference>
<sequence length="283" mass="32169">MSLADYLAKNYTSKNKKDKKDKKSKKKPEATVDVNVSLTRPRPTISSTRPGVSSNESPQEPTDADKKKSGWTVVGSGVTVSEPLMASGAKAGLQTGAQVAEQIRAKEQREREMLQRWSAEGMGKDAETVYRDTGGARVDMGARLTERKRKRDEERAEAERRKKEMNMGLVQKLDMEEKKRKLDKAASSSLSTYADDSELNAQQRTRELEDDPMLSFKPGKSKKYVSRTGRKLYRGAYPENRFNIAPGYRWDGVDRSNGFERAYFRKQQETQRDKTLSYTMQED</sequence>
<evidence type="ECO:0000256" key="1">
    <source>
        <dbReference type="ARBA" id="ARBA00011069"/>
    </source>
</evidence>
<evidence type="ECO:0000256" key="3">
    <source>
        <dbReference type="SAM" id="MobiDB-lite"/>
    </source>
</evidence>
<gene>
    <name evidence="4" type="ORF">BN1211_2726</name>
</gene>
<feature type="region of interest" description="Disordered" evidence="3">
    <location>
        <begin position="1"/>
        <end position="71"/>
    </location>
</feature>
<evidence type="ECO:0000256" key="2">
    <source>
        <dbReference type="ARBA" id="ARBA00020644"/>
    </source>
</evidence>
<dbReference type="InterPro" id="IPR051112">
    <property type="entry name" value="CWC26_splicing_factor"/>
</dbReference>
<dbReference type="InterPro" id="IPR018609">
    <property type="entry name" value="Bud13"/>
</dbReference>
<protein>
    <recommendedName>
        <fullName evidence="2">Pre-mRNA-splicing factor CWC26</fullName>
    </recommendedName>
</protein>
<organism evidence="4 5">
    <name type="scientific">Cyberlindnera jadinii (strain ATCC 18201 / CBS 1600 / BCRC 20928 / JCM 3617 / NBRC 0987 / NRRL Y-1542)</name>
    <name type="common">Torula yeast</name>
    <name type="synonym">Candida utilis</name>
    <dbReference type="NCBI Taxonomy" id="983966"/>
    <lineage>
        <taxon>Eukaryota</taxon>
        <taxon>Fungi</taxon>
        <taxon>Dikarya</taxon>
        <taxon>Ascomycota</taxon>
        <taxon>Saccharomycotina</taxon>
        <taxon>Saccharomycetes</taxon>
        <taxon>Phaffomycetales</taxon>
        <taxon>Phaffomycetaceae</taxon>
        <taxon>Cyberlindnera</taxon>
    </lineage>
</organism>
<feature type="compositionally biased region" description="Basic and acidic residues" evidence="3">
    <location>
        <begin position="151"/>
        <end position="165"/>
    </location>
</feature>
<feature type="region of interest" description="Disordered" evidence="3">
    <location>
        <begin position="264"/>
        <end position="283"/>
    </location>
</feature>